<comment type="catalytic activity">
    <reaction evidence="10">
        <text>an acyl-CoA + a 1,2-diacyl-sn-glycerol = a triacyl-sn-glycerol + CoA</text>
        <dbReference type="Rhea" id="RHEA:10868"/>
        <dbReference type="ChEBI" id="CHEBI:17815"/>
        <dbReference type="ChEBI" id="CHEBI:57287"/>
        <dbReference type="ChEBI" id="CHEBI:58342"/>
        <dbReference type="ChEBI" id="CHEBI:64615"/>
        <dbReference type="EC" id="2.3.1.20"/>
    </reaction>
</comment>
<keyword evidence="7" id="KW-0319">Glycerol metabolism</keyword>
<evidence type="ECO:0000256" key="6">
    <source>
        <dbReference type="ARBA" id="ARBA00022679"/>
    </source>
</evidence>
<dbReference type="GO" id="GO:0019432">
    <property type="term" value="P:triglyceride biosynthetic process"/>
    <property type="evidence" value="ECO:0007669"/>
    <property type="project" value="TreeGrafter"/>
</dbReference>
<dbReference type="InterPro" id="IPR023213">
    <property type="entry name" value="CAT-like_dom_sf"/>
</dbReference>
<dbReference type="Proteomes" id="UP000237911">
    <property type="component" value="Unassembled WGS sequence"/>
</dbReference>
<feature type="domain" description="O-acyltransferase WSD1-like N-terminal" evidence="12">
    <location>
        <begin position="80"/>
        <end position="235"/>
    </location>
</feature>
<dbReference type="GO" id="GO:0051701">
    <property type="term" value="P:biological process involved in interaction with host"/>
    <property type="evidence" value="ECO:0007669"/>
    <property type="project" value="TreeGrafter"/>
</dbReference>
<sequence length="524" mass="56513">MKISEGGVSKAKSRAQSTWRDYAPSRPWKTVGVRSVSGPCLVRVTTSRTRGLPALPRAARTRDSGTDSCRQLEVAVAEHLTPLNAGFLGVEDSDHNVSMATGTLAVLDGPVPDHASLQATLAERLRGCPRFGQRLVRHALDLSAPEWVDDPHFDLAHHIGRVAAPSPGGDAELHAVVADVMSWRLDRNRPLWEIWVISGLSGDRWALLMKVHHCIADGTAAAHMLTGLSDNGFAHLAAHAAAATTPQGRPVLDLNPVHWMYNLRGVVEFATSLLQQSASSLNGPITSRRRYSAARVRIDDIEQVCRVFDVTVNDVVLAALTESYRDFMIRRGQVPQPDSLRTLVPVSSTSRNGPGNLDSRVSLLLPRLPIEESNPVKRLLAVRSRLAQAKAGGQRHAGRAVMSAAGLLPVAWSAWAARLLGQVHQRGVVALATNVPGPSEPLQIMGCDVIAVLPVPPIAMQLRTGVAVLSYAGELFVGVLADFEFAAVDELTRGLEAAVARLVARSKRRKPLRDWHGLALVHSA</sequence>
<evidence type="ECO:0000256" key="2">
    <source>
        <dbReference type="ARBA" id="ARBA00005189"/>
    </source>
</evidence>
<evidence type="ECO:0000256" key="5">
    <source>
        <dbReference type="ARBA" id="ARBA00022516"/>
    </source>
</evidence>
<dbReference type="GO" id="GO:0071731">
    <property type="term" value="P:response to nitric oxide"/>
    <property type="evidence" value="ECO:0007669"/>
    <property type="project" value="TreeGrafter"/>
</dbReference>
<dbReference type="AlphaFoldDB" id="A0A9X7IN95"/>
<accession>A0A9X7IN95</accession>
<feature type="region of interest" description="Disordered" evidence="11">
    <location>
        <begin position="1"/>
        <end position="22"/>
    </location>
</feature>
<evidence type="ECO:0000259" key="13">
    <source>
        <dbReference type="Pfam" id="PF06974"/>
    </source>
</evidence>
<comment type="pathway">
    <text evidence="1">Glycerolipid metabolism; triacylglycerol biosynthesis.</text>
</comment>
<dbReference type="GO" id="GO:0006071">
    <property type="term" value="P:glycerol metabolic process"/>
    <property type="evidence" value="ECO:0007669"/>
    <property type="project" value="UniProtKB-KW"/>
</dbReference>
<evidence type="ECO:0000256" key="1">
    <source>
        <dbReference type="ARBA" id="ARBA00004771"/>
    </source>
</evidence>
<comment type="pathway">
    <text evidence="2">Lipid metabolism.</text>
</comment>
<evidence type="ECO:0000256" key="4">
    <source>
        <dbReference type="ARBA" id="ARBA00013244"/>
    </source>
</evidence>
<dbReference type="Gene3D" id="3.30.559.10">
    <property type="entry name" value="Chloramphenicol acetyltransferase-like domain"/>
    <property type="match status" value="1"/>
</dbReference>
<evidence type="ECO:0000256" key="7">
    <source>
        <dbReference type="ARBA" id="ARBA00022798"/>
    </source>
</evidence>
<dbReference type="GO" id="GO:0001666">
    <property type="term" value="P:response to hypoxia"/>
    <property type="evidence" value="ECO:0007669"/>
    <property type="project" value="TreeGrafter"/>
</dbReference>
<dbReference type="PANTHER" id="PTHR31650:SF1">
    <property type="entry name" value="WAX ESTER SYNTHASE_DIACYLGLYCEROL ACYLTRANSFERASE 4-RELATED"/>
    <property type="match status" value="1"/>
</dbReference>
<evidence type="ECO:0000256" key="11">
    <source>
        <dbReference type="SAM" id="MobiDB-lite"/>
    </source>
</evidence>
<evidence type="ECO:0000256" key="8">
    <source>
        <dbReference type="ARBA" id="ARBA00023098"/>
    </source>
</evidence>
<evidence type="ECO:0000259" key="12">
    <source>
        <dbReference type="Pfam" id="PF03007"/>
    </source>
</evidence>
<dbReference type="EMBL" id="PUEV01000048">
    <property type="protein sequence ID" value="PQM52422.1"/>
    <property type="molecule type" value="Genomic_DNA"/>
</dbReference>
<keyword evidence="6" id="KW-0808">Transferase</keyword>
<protein>
    <recommendedName>
        <fullName evidence="4">diacylglycerol O-acyltransferase</fullName>
        <ecNumber evidence="4">2.3.1.20</ecNumber>
    </recommendedName>
</protein>
<keyword evidence="5" id="KW-0444">Lipid biosynthesis</keyword>
<dbReference type="GO" id="GO:0004144">
    <property type="term" value="F:diacylglycerol O-acyltransferase activity"/>
    <property type="evidence" value="ECO:0007669"/>
    <property type="project" value="UniProtKB-EC"/>
</dbReference>
<dbReference type="InterPro" id="IPR045034">
    <property type="entry name" value="O-acyltransferase_WSD1-like"/>
</dbReference>
<keyword evidence="9" id="KW-0012">Acyltransferase</keyword>
<dbReference type="GO" id="GO:0005886">
    <property type="term" value="C:plasma membrane"/>
    <property type="evidence" value="ECO:0007669"/>
    <property type="project" value="TreeGrafter"/>
</dbReference>
<dbReference type="EC" id="2.3.1.20" evidence="4"/>
<comment type="similarity">
    <text evidence="3">Belongs to the long-chain O-acyltransferase family.</text>
</comment>
<name>A0A9X7IN95_9MYCO</name>
<evidence type="ECO:0000313" key="14">
    <source>
        <dbReference type="EMBL" id="PQM52422.1"/>
    </source>
</evidence>
<comment type="caution">
    <text evidence="14">The sequence shown here is derived from an EMBL/GenBank/DDBJ whole genome shotgun (WGS) entry which is preliminary data.</text>
</comment>
<gene>
    <name evidence="14" type="ORF">C5U48_09490</name>
</gene>
<dbReference type="Gene3D" id="3.30.559.30">
    <property type="entry name" value="Nonribosomal peptide synthetase, condensation domain"/>
    <property type="match status" value="1"/>
</dbReference>
<dbReference type="Pfam" id="PF03007">
    <property type="entry name" value="WS_DGAT_cat"/>
    <property type="match status" value="2"/>
</dbReference>
<evidence type="ECO:0000256" key="3">
    <source>
        <dbReference type="ARBA" id="ARBA00009587"/>
    </source>
</evidence>
<organism evidence="14 15">
    <name type="scientific">Mycolicibacter virginiensis</name>
    <dbReference type="NCBI Taxonomy" id="1795032"/>
    <lineage>
        <taxon>Bacteria</taxon>
        <taxon>Bacillati</taxon>
        <taxon>Actinomycetota</taxon>
        <taxon>Actinomycetes</taxon>
        <taxon>Mycobacteriales</taxon>
        <taxon>Mycobacteriaceae</taxon>
        <taxon>Mycolicibacter</taxon>
    </lineage>
</organism>
<dbReference type="InterPro" id="IPR004255">
    <property type="entry name" value="O-acyltransferase_WSD1_N"/>
</dbReference>
<evidence type="ECO:0000256" key="10">
    <source>
        <dbReference type="ARBA" id="ARBA00048109"/>
    </source>
</evidence>
<reference evidence="14 15" key="1">
    <citation type="submission" date="2018-02" db="EMBL/GenBank/DDBJ databases">
        <title>Draft genome sequence of Mycobacterium virginiense isolated from mud of a swine farm in Japan.</title>
        <authorList>
            <person name="Ohya K."/>
        </authorList>
    </citation>
    <scope>NUCLEOTIDE SEQUENCE [LARGE SCALE GENOMIC DNA]</scope>
    <source>
        <strain evidence="14 15">GF75</strain>
    </source>
</reference>
<dbReference type="Pfam" id="PF06974">
    <property type="entry name" value="WS_DGAT_C"/>
    <property type="match status" value="1"/>
</dbReference>
<evidence type="ECO:0000256" key="9">
    <source>
        <dbReference type="ARBA" id="ARBA00023315"/>
    </source>
</evidence>
<dbReference type="PANTHER" id="PTHR31650">
    <property type="entry name" value="O-ACYLTRANSFERASE (WSD1-LIKE) FAMILY PROTEIN"/>
    <property type="match status" value="1"/>
</dbReference>
<feature type="domain" description="O-acyltransferase WSD1 C-terminal" evidence="13">
    <location>
        <begin position="360"/>
        <end position="500"/>
    </location>
</feature>
<dbReference type="InterPro" id="IPR009721">
    <property type="entry name" value="O-acyltransferase_WSD1_C"/>
</dbReference>
<keyword evidence="8" id="KW-0443">Lipid metabolism</keyword>
<evidence type="ECO:0000313" key="15">
    <source>
        <dbReference type="Proteomes" id="UP000237911"/>
    </source>
</evidence>
<proteinExistence type="inferred from homology"/>
<keyword evidence="15" id="KW-1185">Reference proteome</keyword>
<feature type="domain" description="O-acyltransferase WSD1-like N-terminal" evidence="12">
    <location>
        <begin position="272"/>
        <end position="316"/>
    </location>
</feature>
<dbReference type="SUPFAM" id="SSF52777">
    <property type="entry name" value="CoA-dependent acyltransferases"/>
    <property type="match status" value="1"/>
</dbReference>